<dbReference type="EMBL" id="BGPR01022272">
    <property type="protein sequence ID" value="GBN88427.1"/>
    <property type="molecule type" value="Genomic_DNA"/>
</dbReference>
<dbReference type="AlphaFoldDB" id="A0A4Y2SJW3"/>
<sequence length="100" mass="11221">MNLNIGDLYSKTVDQHQSLDPTDQQHMPNRRIPTLHYTPCQIMEAYEKVEERKSGWFLAIVSAVFSPQCITLRSLLPPPVSPITQTAIDHSGRVQGSTTS</sequence>
<evidence type="ECO:0000313" key="2">
    <source>
        <dbReference type="EMBL" id="GBN88332.1"/>
    </source>
</evidence>
<proteinExistence type="predicted"/>
<feature type="compositionally biased region" description="Polar residues" evidence="1">
    <location>
        <begin position="15"/>
        <end position="27"/>
    </location>
</feature>
<protein>
    <submittedName>
        <fullName evidence="3">Uncharacterized protein</fullName>
    </submittedName>
</protein>
<evidence type="ECO:0000313" key="4">
    <source>
        <dbReference type="Proteomes" id="UP000499080"/>
    </source>
</evidence>
<reference evidence="3 4" key="1">
    <citation type="journal article" date="2019" name="Sci. Rep.">
        <title>Orb-weaving spider Araneus ventricosus genome elucidates the spidroin gene catalogue.</title>
        <authorList>
            <person name="Kono N."/>
            <person name="Nakamura H."/>
            <person name="Ohtoshi R."/>
            <person name="Moran D.A.P."/>
            <person name="Shinohara A."/>
            <person name="Yoshida Y."/>
            <person name="Fujiwara M."/>
            <person name="Mori M."/>
            <person name="Tomita M."/>
            <person name="Arakawa K."/>
        </authorList>
    </citation>
    <scope>NUCLEOTIDE SEQUENCE [LARGE SCALE GENOMIC DNA]</scope>
</reference>
<dbReference type="Proteomes" id="UP000499080">
    <property type="component" value="Unassembled WGS sequence"/>
</dbReference>
<evidence type="ECO:0000256" key="1">
    <source>
        <dbReference type="SAM" id="MobiDB-lite"/>
    </source>
</evidence>
<dbReference type="EMBL" id="BGPR01022232">
    <property type="protein sequence ID" value="GBN88332.1"/>
    <property type="molecule type" value="Genomic_DNA"/>
</dbReference>
<feature type="region of interest" description="Disordered" evidence="1">
    <location>
        <begin position="1"/>
        <end position="30"/>
    </location>
</feature>
<comment type="caution">
    <text evidence="3">The sequence shown here is derived from an EMBL/GenBank/DDBJ whole genome shotgun (WGS) entry which is preliminary data.</text>
</comment>
<keyword evidence="4" id="KW-1185">Reference proteome</keyword>
<accession>A0A4Y2SJW3</accession>
<gene>
    <name evidence="3" type="ORF">AVEN_21884_1</name>
    <name evidence="2" type="ORF">AVEN_68149_1</name>
</gene>
<evidence type="ECO:0000313" key="3">
    <source>
        <dbReference type="EMBL" id="GBN88427.1"/>
    </source>
</evidence>
<name>A0A4Y2SJW3_ARAVE</name>
<organism evidence="3 4">
    <name type="scientific">Araneus ventricosus</name>
    <name type="common">Orbweaver spider</name>
    <name type="synonym">Epeira ventricosa</name>
    <dbReference type="NCBI Taxonomy" id="182803"/>
    <lineage>
        <taxon>Eukaryota</taxon>
        <taxon>Metazoa</taxon>
        <taxon>Ecdysozoa</taxon>
        <taxon>Arthropoda</taxon>
        <taxon>Chelicerata</taxon>
        <taxon>Arachnida</taxon>
        <taxon>Araneae</taxon>
        <taxon>Araneomorphae</taxon>
        <taxon>Entelegynae</taxon>
        <taxon>Araneoidea</taxon>
        <taxon>Araneidae</taxon>
        <taxon>Araneus</taxon>
    </lineage>
</organism>